<dbReference type="EMBL" id="SSXH01000218">
    <property type="protein sequence ID" value="THJ74562.1"/>
    <property type="molecule type" value="Genomic_DNA"/>
</dbReference>
<keyword evidence="9" id="KW-1185">Reference proteome</keyword>
<comment type="caution">
    <text evidence="8">The sequence shown here is derived from an EMBL/GenBank/DDBJ whole genome shotgun (WGS) entry which is preliminary data.</text>
</comment>
<sequence length="91" mass="9637">MVFAPWRRRDPAARFTQPRPASQAPATDGSPASDGAGRPPARLLGEELTLAYDRRIVAEGLAVRIPDGAFTVIVGPNACGKSTLLRALARV</sequence>
<dbReference type="GO" id="GO:0016887">
    <property type="term" value="F:ATP hydrolysis activity"/>
    <property type="evidence" value="ECO:0007669"/>
    <property type="project" value="InterPro"/>
</dbReference>
<evidence type="ECO:0000259" key="7">
    <source>
        <dbReference type="Pfam" id="PF13304"/>
    </source>
</evidence>
<dbReference type="OrthoDB" id="5296765at2"/>
<reference evidence="8 9" key="1">
    <citation type="submission" date="2019-04" db="EMBL/GenBank/DDBJ databases">
        <title>Draft genome sequences for three unisolated Alnus-infective Frankia Sp+ strains, AgTrS, AiOr and AvVan, the first sequenced Frankia strains able to sporulate in-planta.</title>
        <authorList>
            <person name="Bethencourt L."/>
            <person name="Vautrin F."/>
            <person name="Taib N."/>
            <person name="Dubost A."/>
            <person name="Castro-Garcia L."/>
            <person name="Imbaud O."/>
            <person name="Abrouk D."/>
            <person name="Fournier P."/>
            <person name="Briolay J."/>
            <person name="Nguyen A."/>
            <person name="Normand P."/>
            <person name="Fernandez M.P."/>
            <person name="Brochier-Armanet C."/>
            <person name="Herrera-Belaroussi A."/>
        </authorList>
    </citation>
    <scope>NUCLEOTIDE SEQUENCE [LARGE SCALE GENOMIC DNA]</scope>
    <source>
        <strain evidence="8 9">AvVan</strain>
    </source>
</reference>
<feature type="domain" description="ATPase AAA-type core" evidence="7">
    <location>
        <begin position="70"/>
        <end position="90"/>
    </location>
</feature>
<dbReference type="GO" id="GO:0006811">
    <property type="term" value="P:monoatomic ion transport"/>
    <property type="evidence" value="ECO:0007669"/>
    <property type="project" value="UniProtKB-KW"/>
</dbReference>
<evidence type="ECO:0000256" key="1">
    <source>
        <dbReference type="ARBA" id="ARBA00004202"/>
    </source>
</evidence>
<evidence type="ECO:0000256" key="5">
    <source>
        <dbReference type="ARBA" id="ARBA00023136"/>
    </source>
</evidence>
<feature type="region of interest" description="Disordered" evidence="6">
    <location>
        <begin position="1"/>
        <end position="41"/>
    </location>
</feature>
<proteinExistence type="predicted"/>
<dbReference type="GO" id="GO:0005886">
    <property type="term" value="C:plasma membrane"/>
    <property type="evidence" value="ECO:0007669"/>
    <property type="project" value="UniProtKB-SubCell"/>
</dbReference>
<dbReference type="InterPro" id="IPR027417">
    <property type="entry name" value="P-loop_NTPase"/>
</dbReference>
<evidence type="ECO:0000256" key="4">
    <source>
        <dbReference type="ARBA" id="ARBA00023065"/>
    </source>
</evidence>
<dbReference type="SUPFAM" id="SSF52540">
    <property type="entry name" value="P-loop containing nucleoside triphosphate hydrolases"/>
    <property type="match status" value="1"/>
</dbReference>
<dbReference type="AlphaFoldDB" id="A0A4S5ER27"/>
<feature type="non-terminal residue" evidence="8">
    <location>
        <position position="91"/>
    </location>
</feature>
<keyword evidence="3" id="KW-1003">Cell membrane</keyword>
<name>A0A4S5ER27_9ACTN</name>
<dbReference type="InterPro" id="IPR051535">
    <property type="entry name" value="Siderophore_ABC-ATPase"/>
</dbReference>
<keyword evidence="2" id="KW-0813">Transport</keyword>
<accession>A0A4S5ER27</accession>
<keyword evidence="8" id="KW-0067">ATP-binding</keyword>
<evidence type="ECO:0000313" key="9">
    <source>
        <dbReference type="Proteomes" id="UP000305282"/>
    </source>
</evidence>
<dbReference type="Proteomes" id="UP000305282">
    <property type="component" value="Unassembled WGS sequence"/>
</dbReference>
<dbReference type="GO" id="GO:0005524">
    <property type="term" value="F:ATP binding"/>
    <property type="evidence" value="ECO:0007669"/>
    <property type="project" value="UniProtKB-KW"/>
</dbReference>
<dbReference type="RefSeq" id="WP_136448026.1">
    <property type="nucleotide sequence ID" value="NZ_SSXH01000218.1"/>
</dbReference>
<comment type="subcellular location">
    <subcellularLocation>
        <location evidence="1">Cell membrane</location>
        <topology evidence="1">Peripheral membrane protein</topology>
    </subcellularLocation>
</comment>
<keyword evidence="4" id="KW-0406">Ion transport</keyword>
<protein>
    <submittedName>
        <fullName evidence="8">ATP-binding cassette domain-containing protein</fullName>
    </submittedName>
</protein>
<dbReference type="InterPro" id="IPR003959">
    <property type="entry name" value="ATPase_AAA_core"/>
</dbReference>
<dbReference type="PANTHER" id="PTHR42771:SF2">
    <property type="entry name" value="IRON(3+)-HYDROXAMATE IMPORT ATP-BINDING PROTEIN FHUC"/>
    <property type="match status" value="1"/>
</dbReference>
<dbReference type="Pfam" id="PF13304">
    <property type="entry name" value="AAA_21"/>
    <property type="match status" value="1"/>
</dbReference>
<dbReference type="PANTHER" id="PTHR42771">
    <property type="entry name" value="IRON(3+)-HYDROXAMATE IMPORT ATP-BINDING PROTEIN FHUC"/>
    <property type="match status" value="1"/>
</dbReference>
<organism evidence="8 9">
    <name type="scientific">Candidatus Frankia alpina</name>
    <dbReference type="NCBI Taxonomy" id="2699483"/>
    <lineage>
        <taxon>Bacteria</taxon>
        <taxon>Bacillati</taxon>
        <taxon>Actinomycetota</taxon>
        <taxon>Actinomycetes</taxon>
        <taxon>Frankiales</taxon>
        <taxon>Frankiaceae</taxon>
        <taxon>Frankia</taxon>
    </lineage>
</organism>
<evidence type="ECO:0000256" key="6">
    <source>
        <dbReference type="SAM" id="MobiDB-lite"/>
    </source>
</evidence>
<dbReference type="Gene3D" id="3.40.50.300">
    <property type="entry name" value="P-loop containing nucleotide triphosphate hydrolases"/>
    <property type="match status" value="1"/>
</dbReference>
<evidence type="ECO:0000313" key="8">
    <source>
        <dbReference type="EMBL" id="THJ74562.1"/>
    </source>
</evidence>
<keyword evidence="8" id="KW-0547">Nucleotide-binding</keyword>
<evidence type="ECO:0000256" key="3">
    <source>
        <dbReference type="ARBA" id="ARBA00022475"/>
    </source>
</evidence>
<keyword evidence="5" id="KW-0472">Membrane</keyword>
<evidence type="ECO:0000256" key="2">
    <source>
        <dbReference type="ARBA" id="ARBA00022448"/>
    </source>
</evidence>
<gene>
    <name evidence="8" type="ORF">E7Y31_10675</name>
</gene>